<proteinExistence type="predicted"/>
<organism evidence="6">
    <name type="scientific">bioreactor metagenome</name>
    <dbReference type="NCBI Taxonomy" id="1076179"/>
    <lineage>
        <taxon>unclassified sequences</taxon>
        <taxon>metagenomes</taxon>
        <taxon>ecological metagenomes</taxon>
    </lineage>
</organism>
<feature type="transmembrane region" description="Helical" evidence="5">
    <location>
        <begin position="38"/>
        <end position="57"/>
    </location>
</feature>
<evidence type="ECO:0000256" key="2">
    <source>
        <dbReference type="ARBA" id="ARBA00022692"/>
    </source>
</evidence>
<name>A0A645B9J0_9ZZZZ</name>
<protein>
    <submittedName>
        <fullName evidence="6">Uncharacterized protein</fullName>
    </submittedName>
</protein>
<sequence>MAEVLIGIAAGVIGGMGIGGGTILIPGIIFLLKIEQQTAQSINLLSFIPAATLAVFIHNKNKNIEKSILVPLIVSGMLGAVIGAVIAVRLNPSLLKKSFSGFLFIMGLYEIFSKKH</sequence>
<keyword evidence="4 5" id="KW-0472">Membrane</keyword>
<dbReference type="EMBL" id="VSSQ01018671">
    <property type="protein sequence ID" value="MPM62067.1"/>
    <property type="molecule type" value="Genomic_DNA"/>
</dbReference>
<evidence type="ECO:0000256" key="5">
    <source>
        <dbReference type="SAM" id="Phobius"/>
    </source>
</evidence>
<feature type="transmembrane region" description="Helical" evidence="5">
    <location>
        <begin position="69"/>
        <end position="88"/>
    </location>
</feature>
<evidence type="ECO:0000256" key="1">
    <source>
        <dbReference type="ARBA" id="ARBA00004141"/>
    </source>
</evidence>
<evidence type="ECO:0000256" key="3">
    <source>
        <dbReference type="ARBA" id="ARBA00022989"/>
    </source>
</evidence>
<dbReference type="GO" id="GO:0016020">
    <property type="term" value="C:membrane"/>
    <property type="evidence" value="ECO:0007669"/>
    <property type="project" value="UniProtKB-SubCell"/>
</dbReference>
<evidence type="ECO:0000313" key="6">
    <source>
        <dbReference type="EMBL" id="MPM62067.1"/>
    </source>
</evidence>
<keyword evidence="3 5" id="KW-1133">Transmembrane helix</keyword>
<dbReference type="PANTHER" id="PTHR43701:SF2">
    <property type="entry name" value="MEMBRANE TRANSPORTER PROTEIN YJNA-RELATED"/>
    <property type="match status" value="1"/>
</dbReference>
<dbReference type="AlphaFoldDB" id="A0A645B9J0"/>
<gene>
    <name evidence="6" type="ORF">SDC9_108933</name>
</gene>
<dbReference type="PANTHER" id="PTHR43701">
    <property type="entry name" value="MEMBRANE TRANSPORTER PROTEIN MJ0441-RELATED"/>
    <property type="match status" value="1"/>
</dbReference>
<accession>A0A645B9J0</accession>
<comment type="subcellular location">
    <subcellularLocation>
        <location evidence="1">Membrane</location>
        <topology evidence="1">Multi-pass membrane protein</topology>
    </subcellularLocation>
</comment>
<dbReference type="Pfam" id="PF01925">
    <property type="entry name" value="TauE"/>
    <property type="match status" value="1"/>
</dbReference>
<reference evidence="6" key="1">
    <citation type="submission" date="2019-08" db="EMBL/GenBank/DDBJ databases">
        <authorList>
            <person name="Kucharzyk K."/>
            <person name="Murdoch R.W."/>
            <person name="Higgins S."/>
            <person name="Loffler F."/>
        </authorList>
    </citation>
    <scope>NUCLEOTIDE SEQUENCE</scope>
</reference>
<keyword evidence="2 5" id="KW-0812">Transmembrane</keyword>
<feature type="transmembrane region" description="Helical" evidence="5">
    <location>
        <begin position="7"/>
        <end position="32"/>
    </location>
</feature>
<dbReference type="InterPro" id="IPR002781">
    <property type="entry name" value="TM_pro_TauE-like"/>
</dbReference>
<dbReference type="InterPro" id="IPR051598">
    <property type="entry name" value="TSUP/Inactive_protease-like"/>
</dbReference>
<comment type="caution">
    <text evidence="6">The sequence shown here is derived from an EMBL/GenBank/DDBJ whole genome shotgun (WGS) entry which is preliminary data.</text>
</comment>
<evidence type="ECO:0000256" key="4">
    <source>
        <dbReference type="ARBA" id="ARBA00023136"/>
    </source>
</evidence>